<keyword evidence="3" id="KW-1185">Reference proteome</keyword>
<keyword evidence="1" id="KW-1133">Transmembrane helix</keyword>
<organism evidence="2 3">
    <name type="scientific">Aspergillus brasiliensis (strain CBS 101740 / IMI 381727 / IBT 21946)</name>
    <dbReference type="NCBI Taxonomy" id="767769"/>
    <lineage>
        <taxon>Eukaryota</taxon>
        <taxon>Fungi</taxon>
        <taxon>Dikarya</taxon>
        <taxon>Ascomycota</taxon>
        <taxon>Pezizomycotina</taxon>
        <taxon>Eurotiomycetes</taxon>
        <taxon>Eurotiomycetidae</taxon>
        <taxon>Eurotiales</taxon>
        <taxon>Aspergillaceae</taxon>
        <taxon>Aspergillus</taxon>
        <taxon>Aspergillus subgen. Circumdati</taxon>
    </lineage>
</organism>
<dbReference type="GeneID" id="93579610"/>
<proteinExistence type="predicted"/>
<evidence type="ECO:0000313" key="3">
    <source>
        <dbReference type="Proteomes" id="UP000184499"/>
    </source>
</evidence>
<keyword evidence="1" id="KW-0472">Membrane</keyword>
<name>A0A1L9UKY9_ASPBC</name>
<sequence>MQEIFDSVANKQTLRRIKLEFYPMCLILVTFWMVCSVLLLSTAWWWWWWWSVSSVSYYYQDGSCMLDWSTVLCVPFLSRVHLQIFKNPSTECKRQKDYAKCHPDR</sequence>
<dbReference type="EMBL" id="KV878683">
    <property type="protein sequence ID" value="OJJ72393.1"/>
    <property type="molecule type" value="Genomic_DNA"/>
</dbReference>
<evidence type="ECO:0000256" key="1">
    <source>
        <dbReference type="SAM" id="Phobius"/>
    </source>
</evidence>
<evidence type="ECO:0000313" key="2">
    <source>
        <dbReference type="EMBL" id="OJJ72393.1"/>
    </source>
</evidence>
<gene>
    <name evidence="2" type="ORF">ASPBRDRAFT_537901</name>
</gene>
<dbReference type="VEuPathDB" id="FungiDB:ASPBRDRAFT_537901"/>
<dbReference type="Proteomes" id="UP000184499">
    <property type="component" value="Unassembled WGS sequence"/>
</dbReference>
<dbReference type="AlphaFoldDB" id="A0A1L9UKY9"/>
<protein>
    <submittedName>
        <fullName evidence="2">Uncharacterized protein</fullName>
    </submittedName>
</protein>
<feature type="transmembrane region" description="Helical" evidence="1">
    <location>
        <begin position="21"/>
        <end position="48"/>
    </location>
</feature>
<keyword evidence="1" id="KW-0812">Transmembrane</keyword>
<reference evidence="3" key="1">
    <citation type="journal article" date="2017" name="Genome Biol.">
        <title>Comparative genomics reveals high biological diversity and specific adaptations in the industrially and medically important fungal genus Aspergillus.</title>
        <authorList>
            <person name="de Vries R.P."/>
            <person name="Riley R."/>
            <person name="Wiebenga A."/>
            <person name="Aguilar-Osorio G."/>
            <person name="Amillis S."/>
            <person name="Uchima C.A."/>
            <person name="Anderluh G."/>
            <person name="Asadollahi M."/>
            <person name="Askin M."/>
            <person name="Barry K."/>
            <person name="Battaglia E."/>
            <person name="Bayram O."/>
            <person name="Benocci T."/>
            <person name="Braus-Stromeyer S.A."/>
            <person name="Caldana C."/>
            <person name="Canovas D."/>
            <person name="Cerqueira G.C."/>
            <person name="Chen F."/>
            <person name="Chen W."/>
            <person name="Choi C."/>
            <person name="Clum A."/>
            <person name="Dos Santos R.A."/>
            <person name="Damasio A.R."/>
            <person name="Diallinas G."/>
            <person name="Emri T."/>
            <person name="Fekete E."/>
            <person name="Flipphi M."/>
            <person name="Freyberg S."/>
            <person name="Gallo A."/>
            <person name="Gournas C."/>
            <person name="Habgood R."/>
            <person name="Hainaut M."/>
            <person name="Harispe M.L."/>
            <person name="Henrissat B."/>
            <person name="Hilden K.S."/>
            <person name="Hope R."/>
            <person name="Hossain A."/>
            <person name="Karabika E."/>
            <person name="Karaffa L."/>
            <person name="Karanyi Z."/>
            <person name="Krasevec N."/>
            <person name="Kuo A."/>
            <person name="Kusch H."/>
            <person name="LaButti K."/>
            <person name="Lagendijk E.L."/>
            <person name="Lapidus A."/>
            <person name="Levasseur A."/>
            <person name="Lindquist E."/>
            <person name="Lipzen A."/>
            <person name="Logrieco A.F."/>
            <person name="MacCabe A."/>
            <person name="Maekelae M.R."/>
            <person name="Malavazi I."/>
            <person name="Melin P."/>
            <person name="Meyer V."/>
            <person name="Mielnichuk N."/>
            <person name="Miskei M."/>
            <person name="Molnar A.P."/>
            <person name="Mule G."/>
            <person name="Ngan C.Y."/>
            <person name="Orejas M."/>
            <person name="Orosz E."/>
            <person name="Ouedraogo J.P."/>
            <person name="Overkamp K.M."/>
            <person name="Park H.-S."/>
            <person name="Perrone G."/>
            <person name="Piumi F."/>
            <person name="Punt P.J."/>
            <person name="Ram A.F."/>
            <person name="Ramon A."/>
            <person name="Rauscher S."/>
            <person name="Record E."/>
            <person name="Riano-Pachon D.M."/>
            <person name="Robert V."/>
            <person name="Roehrig J."/>
            <person name="Ruller R."/>
            <person name="Salamov A."/>
            <person name="Salih N.S."/>
            <person name="Samson R.A."/>
            <person name="Sandor E."/>
            <person name="Sanguinetti M."/>
            <person name="Schuetze T."/>
            <person name="Sepcic K."/>
            <person name="Shelest E."/>
            <person name="Sherlock G."/>
            <person name="Sophianopoulou V."/>
            <person name="Squina F.M."/>
            <person name="Sun H."/>
            <person name="Susca A."/>
            <person name="Todd R.B."/>
            <person name="Tsang A."/>
            <person name="Unkles S.E."/>
            <person name="van de Wiele N."/>
            <person name="van Rossen-Uffink D."/>
            <person name="Oliveira J.V."/>
            <person name="Vesth T.C."/>
            <person name="Visser J."/>
            <person name="Yu J.-H."/>
            <person name="Zhou M."/>
            <person name="Andersen M.R."/>
            <person name="Archer D.B."/>
            <person name="Baker S.E."/>
            <person name="Benoit I."/>
            <person name="Brakhage A.A."/>
            <person name="Braus G.H."/>
            <person name="Fischer R."/>
            <person name="Frisvad J.C."/>
            <person name="Goldman G.H."/>
            <person name="Houbraken J."/>
            <person name="Oakley B."/>
            <person name="Pocsi I."/>
            <person name="Scazzocchio C."/>
            <person name="Seiboth B."/>
            <person name="vanKuyk P.A."/>
            <person name="Wortman J."/>
            <person name="Dyer P.S."/>
            <person name="Grigoriev I.V."/>
        </authorList>
    </citation>
    <scope>NUCLEOTIDE SEQUENCE [LARGE SCALE GENOMIC DNA]</scope>
    <source>
        <strain evidence="3">CBS 101740 / IMI 381727 / IBT 21946</strain>
    </source>
</reference>
<dbReference type="RefSeq" id="XP_067479641.1">
    <property type="nucleotide sequence ID" value="XM_067627122.1"/>
</dbReference>
<accession>A0A1L9UKY9</accession>